<organism evidence="2 3">
    <name type="scientific">Armillaria borealis</name>
    <dbReference type="NCBI Taxonomy" id="47425"/>
    <lineage>
        <taxon>Eukaryota</taxon>
        <taxon>Fungi</taxon>
        <taxon>Dikarya</taxon>
        <taxon>Basidiomycota</taxon>
        <taxon>Agaricomycotina</taxon>
        <taxon>Agaricomycetes</taxon>
        <taxon>Agaricomycetidae</taxon>
        <taxon>Agaricales</taxon>
        <taxon>Marasmiineae</taxon>
        <taxon>Physalacriaceae</taxon>
        <taxon>Armillaria</taxon>
    </lineage>
</organism>
<dbReference type="PANTHER" id="PTHR10828:SF38">
    <property type="entry name" value="ARSENICAL-RESISTANCE PROTEIN 2-RELATED"/>
    <property type="match status" value="1"/>
</dbReference>
<dbReference type="Proteomes" id="UP001175226">
    <property type="component" value="Unassembled WGS sequence"/>
</dbReference>
<dbReference type="PANTHER" id="PTHR10828">
    <property type="entry name" value="M-PHASE INDUCER PHOSPHATASE DUAL SPECIFICITY PHOSPHATASE CDC25"/>
    <property type="match status" value="1"/>
</dbReference>
<dbReference type="SUPFAM" id="SSF52821">
    <property type="entry name" value="Rhodanese/Cell cycle control phosphatase"/>
    <property type="match status" value="1"/>
</dbReference>
<dbReference type="InterPro" id="IPR001763">
    <property type="entry name" value="Rhodanese-like_dom"/>
</dbReference>
<dbReference type="GO" id="GO:0005634">
    <property type="term" value="C:nucleus"/>
    <property type="evidence" value="ECO:0007669"/>
    <property type="project" value="TreeGrafter"/>
</dbReference>
<dbReference type="EMBL" id="JAUEPT010000036">
    <property type="protein sequence ID" value="KAK0439911.1"/>
    <property type="molecule type" value="Genomic_DNA"/>
</dbReference>
<gene>
    <name evidence="2" type="ORF">EV421DRAFT_1819227</name>
</gene>
<dbReference type="Pfam" id="PF00581">
    <property type="entry name" value="Rhodanese"/>
    <property type="match status" value="1"/>
</dbReference>
<evidence type="ECO:0000259" key="1">
    <source>
        <dbReference type="PROSITE" id="PS50206"/>
    </source>
</evidence>
<accession>A0AA39JBW6</accession>
<dbReference type="AlphaFoldDB" id="A0AA39JBW6"/>
<reference evidence="2" key="1">
    <citation type="submission" date="2023-06" db="EMBL/GenBank/DDBJ databases">
        <authorList>
            <consortium name="Lawrence Berkeley National Laboratory"/>
            <person name="Ahrendt S."/>
            <person name="Sahu N."/>
            <person name="Indic B."/>
            <person name="Wong-Bajracharya J."/>
            <person name="Merenyi Z."/>
            <person name="Ke H.-M."/>
            <person name="Monk M."/>
            <person name="Kocsube S."/>
            <person name="Drula E."/>
            <person name="Lipzen A."/>
            <person name="Balint B."/>
            <person name="Henrissat B."/>
            <person name="Andreopoulos B."/>
            <person name="Martin F.M."/>
            <person name="Harder C.B."/>
            <person name="Rigling D."/>
            <person name="Ford K.L."/>
            <person name="Foster G.D."/>
            <person name="Pangilinan J."/>
            <person name="Papanicolaou A."/>
            <person name="Barry K."/>
            <person name="LaButti K."/>
            <person name="Viragh M."/>
            <person name="Koriabine M."/>
            <person name="Yan M."/>
            <person name="Riley R."/>
            <person name="Champramary S."/>
            <person name="Plett K.L."/>
            <person name="Tsai I.J."/>
            <person name="Slot J."/>
            <person name="Sipos G."/>
            <person name="Plett J."/>
            <person name="Nagy L.G."/>
            <person name="Grigoriev I.V."/>
        </authorList>
    </citation>
    <scope>NUCLEOTIDE SEQUENCE</scope>
    <source>
        <strain evidence="2">FPL87.14</strain>
    </source>
</reference>
<sequence>MLAHYLRPSLLTAFTRKLHRTSKMPIIRYITNDELAAVIKSDKVPHKDYLVVDVRDDDFEGGNIKNAINYPSSTFWNDVDELVKKTKEVPLVVFHCALSQVRGPKAARVYAETRQNVLEESPLKADVAILKDGFTQFQVKFKDDAELVEKWDKDVWASEWS</sequence>
<evidence type="ECO:0000313" key="2">
    <source>
        <dbReference type="EMBL" id="KAK0439911.1"/>
    </source>
</evidence>
<evidence type="ECO:0000313" key="3">
    <source>
        <dbReference type="Proteomes" id="UP001175226"/>
    </source>
</evidence>
<dbReference type="Gene3D" id="3.40.250.10">
    <property type="entry name" value="Rhodanese-like domain"/>
    <property type="match status" value="1"/>
</dbReference>
<dbReference type="GO" id="GO:0004725">
    <property type="term" value="F:protein tyrosine phosphatase activity"/>
    <property type="evidence" value="ECO:0007669"/>
    <property type="project" value="TreeGrafter"/>
</dbReference>
<keyword evidence="3" id="KW-1185">Reference proteome</keyword>
<dbReference type="SMART" id="SM00450">
    <property type="entry name" value="RHOD"/>
    <property type="match status" value="1"/>
</dbReference>
<dbReference type="GO" id="GO:0005737">
    <property type="term" value="C:cytoplasm"/>
    <property type="evidence" value="ECO:0007669"/>
    <property type="project" value="TreeGrafter"/>
</dbReference>
<name>A0AA39JBW6_9AGAR</name>
<proteinExistence type="predicted"/>
<dbReference type="InterPro" id="IPR036873">
    <property type="entry name" value="Rhodanese-like_dom_sf"/>
</dbReference>
<protein>
    <submittedName>
        <fullName evidence="2">Rhodanese-like domain-containing protein</fullName>
    </submittedName>
</protein>
<dbReference type="PROSITE" id="PS50206">
    <property type="entry name" value="RHODANESE_3"/>
    <property type="match status" value="1"/>
</dbReference>
<feature type="domain" description="Rhodanese" evidence="1">
    <location>
        <begin position="45"/>
        <end position="146"/>
    </location>
</feature>
<comment type="caution">
    <text evidence="2">The sequence shown here is derived from an EMBL/GenBank/DDBJ whole genome shotgun (WGS) entry which is preliminary data.</text>
</comment>